<feature type="region of interest" description="Disordered" evidence="18">
    <location>
        <begin position="433"/>
        <end position="492"/>
    </location>
</feature>
<dbReference type="GO" id="GO:0009231">
    <property type="term" value="P:riboflavin biosynthetic process"/>
    <property type="evidence" value="ECO:0007669"/>
    <property type="project" value="InterPro"/>
</dbReference>
<keyword evidence="10 20" id="KW-0548">Nucleotidyltransferase</keyword>
<gene>
    <name evidence="20" type="primary">ribF</name>
    <name evidence="20" type="ORF">IAB90_02145</name>
</gene>
<dbReference type="Proteomes" id="UP000824179">
    <property type="component" value="Unassembled WGS sequence"/>
</dbReference>
<dbReference type="SUPFAM" id="SSF52374">
    <property type="entry name" value="Nucleotidylyl transferase"/>
    <property type="match status" value="1"/>
</dbReference>
<comment type="catalytic activity">
    <reaction evidence="17">
        <text>FMN + ATP + H(+) = FAD + diphosphate</text>
        <dbReference type="Rhea" id="RHEA:17237"/>
        <dbReference type="ChEBI" id="CHEBI:15378"/>
        <dbReference type="ChEBI" id="CHEBI:30616"/>
        <dbReference type="ChEBI" id="CHEBI:33019"/>
        <dbReference type="ChEBI" id="CHEBI:57692"/>
        <dbReference type="ChEBI" id="CHEBI:58210"/>
        <dbReference type="EC" id="2.7.7.2"/>
    </reaction>
</comment>
<dbReference type="EMBL" id="DVHB01000042">
    <property type="protein sequence ID" value="HIR39160.1"/>
    <property type="molecule type" value="Genomic_DNA"/>
</dbReference>
<dbReference type="GO" id="GO:0003919">
    <property type="term" value="F:FMN adenylyltransferase activity"/>
    <property type="evidence" value="ECO:0007669"/>
    <property type="project" value="UniProtKB-EC"/>
</dbReference>
<dbReference type="InterPro" id="IPR015865">
    <property type="entry name" value="Riboflavin_kinase_bac/euk"/>
</dbReference>
<name>A0A9D1AFL2_9FIRM</name>
<evidence type="ECO:0000256" key="15">
    <source>
        <dbReference type="ARBA" id="ARBA00023268"/>
    </source>
</evidence>
<dbReference type="PANTHER" id="PTHR22749:SF6">
    <property type="entry name" value="RIBOFLAVIN KINASE"/>
    <property type="match status" value="1"/>
</dbReference>
<dbReference type="Gene3D" id="2.40.30.30">
    <property type="entry name" value="Riboflavin kinase-like"/>
    <property type="match status" value="1"/>
</dbReference>
<dbReference type="InterPro" id="IPR023468">
    <property type="entry name" value="Riboflavin_kinase"/>
</dbReference>
<keyword evidence="12" id="KW-0418">Kinase</keyword>
<keyword evidence="14" id="KW-0067">ATP-binding</keyword>
<dbReference type="AlphaFoldDB" id="A0A9D1AFL2"/>
<dbReference type="NCBIfam" id="TIGR00083">
    <property type="entry name" value="ribF"/>
    <property type="match status" value="1"/>
</dbReference>
<evidence type="ECO:0000256" key="2">
    <source>
        <dbReference type="ARBA" id="ARBA00005201"/>
    </source>
</evidence>
<dbReference type="InterPro" id="IPR015864">
    <property type="entry name" value="FAD_synthase"/>
</dbReference>
<evidence type="ECO:0000256" key="9">
    <source>
        <dbReference type="ARBA" id="ARBA00022679"/>
    </source>
</evidence>
<dbReference type="InterPro" id="IPR014729">
    <property type="entry name" value="Rossmann-like_a/b/a_fold"/>
</dbReference>
<protein>
    <recommendedName>
        <fullName evidence="6">Bifunctional riboflavin kinase/FMN adenylyltransferase</fullName>
        <ecNumber evidence="4">2.7.1.26</ecNumber>
        <ecNumber evidence="5">2.7.7.2</ecNumber>
    </recommendedName>
</protein>
<dbReference type="Pfam" id="PF06574">
    <property type="entry name" value="FAD_syn"/>
    <property type="match status" value="1"/>
</dbReference>
<reference evidence="20" key="2">
    <citation type="journal article" date="2021" name="PeerJ">
        <title>Extensive microbial diversity within the chicken gut microbiome revealed by metagenomics and culture.</title>
        <authorList>
            <person name="Gilroy R."/>
            <person name="Ravi A."/>
            <person name="Getino M."/>
            <person name="Pursley I."/>
            <person name="Horton D.L."/>
            <person name="Alikhan N.F."/>
            <person name="Baker D."/>
            <person name="Gharbi K."/>
            <person name="Hall N."/>
            <person name="Watson M."/>
            <person name="Adriaenssens E.M."/>
            <person name="Foster-Nyarko E."/>
            <person name="Jarju S."/>
            <person name="Secka A."/>
            <person name="Antonio M."/>
            <person name="Oren A."/>
            <person name="Chaudhuri R.R."/>
            <person name="La Ragione R."/>
            <person name="Hildebrand F."/>
            <person name="Pallen M.J."/>
        </authorList>
    </citation>
    <scope>NUCLEOTIDE SEQUENCE</scope>
    <source>
        <strain evidence="20">ChiW25-3613</strain>
    </source>
</reference>
<feature type="compositionally biased region" description="Acidic residues" evidence="18">
    <location>
        <begin position="434"/>
        <end position="460"/>
    </location>
</feature>
<evidence type="ECO:0000256" key="16">
    <source>
        <dbReference type="ARBA" id="ARBA00047880"/>
    </source>
</evidence>
<dbReference type="EC" id="2.7.1.26" evidence="4"/>
<evidence type="ECO:0000256" key="17">
    <source>
        <dbReference type="ARBA" id="ARBA00049494"/>
    </source>
</evidence>
<evidence type="ECO:0000256" key="8">
    <source>
        <dbReference type="ARBA" id="ARBA00022643"/>
    </source>
</evidence>
<dbReference type="GO" id="GO:0009398">
    <property type="term" value="P:FMN biosynthetic process"/>
    <property type="evidence" value="ECO:0007669"/>
    <property type="project" value="TreeGrafter"/>
</dbReference>
<evidence type="ECO:0000256" key="11">
    <source>
        <dbReference type="ARBA" id="ARBA00022741"/>
    </source>
</evidence>
<dbReference type="InterPro" id="IPR002606">
    <property type="entry name" value="Riboflavin_kinase_bac"/>
</dbReference>
<comment type="pathway">
    <text evidence="1">Cofactor biosynthesis; FAD biosynthesis; FAD from FMN: step 1/1.</text>
</comment>
<accession>A0A9D1AFL2</accession>
<evidence type="ECO:0000256" key="14">
    <source>
        <dbReference type="ARBA" id="ARBA00022840"/>
    </source>
</evidence>
<feature type="domain" description="Riboflavin kinase" evidence="19">
    <location>
        <begin position="175"/>
        <end position="296"/>
    </location>
</feature>
<evidence type="ECO:0000256" key="4">
    <source>
        <dbReference type="ARBA" id="ARBA00012105"/>
    </source>
</evidence>
<keyword evidence="13" id="KW-0274">FAD</keyword>
<evidence type="ECO:0000256" key="18">
    <source>
        <dbReference type="SAM" id="MobiDB-lite"/>
    </source>
</evidence>
<dbReference type="EC" id="2.7.7.2" evidence="5"/>
<dbReference type="SUPFAM" id="SSF82114">
    <property type="entry name" value="Riboflavin kinase-like"/>
    <property type="match status" value="1"/>
</dbReference>
<comment type="similarity">
    <text evidence="3">Belongs to the RibF family.</text>
</comment>
<evidence type="ECO:0000313" key="21">
    <source>
        <dbReference type="Proteomes" id="UP000824179"/>
    </source>
</evidence>
<evidence type="ECO:0000256" key="5">
    <source>
        <dbReference type="ARBA" id="ARBA00012393"/>
    </source>
</evidence>
<dbReference type="Pfam" id="PF01687">
    <property type="entry name" value="Flavokinase"/>
    <property type="match status" value="1"/>
</dbReference>
<feature type="compositionally biased region" description="Acidic residues" evidence="18">
    <location>
        <begin position="402"/>
        <end position="411"/>
    </location>
</feature>
<evidence type="ECO:0000256" key="6">
    <source>
        <dbReference type="ARBA" id="ARBA00018483"/>
    </source>
</evidence>
<feature type="compositionally biased region" description="Basic residues" evidence="18">
    <location>
        <begin position="473"/>
        <end position="492"/>
    </location>
</feature>
<comment type="catalytic activity">
    <reaction evidence="16">
        <text>riboflavin + ATP = FMN + ADP + H(+)</text>
        <dbReference type="Rhea" id="RHEA:14357"/>
        <dbReference type="ChEBI" id="CHEBI:15378"/>
        <dbReference type="ChEBI" id="CHEBI:30616"/>
        <dbReference type="ChEBI" id="CHEBI:57986"/>
        <dbReference type="ChEBI" id="CHEBI:58210"/>
        <dbReference type="ChEBI" id="CHEBI:456216"/>
        <dbReference type="EC" id="2.7.1.26"/>
    </reaction>
</comment>
<feature type="region of interest" description="Disordered" evidence="18">
    <location>
        <begin position="385"/>
        <end position="415"/>
    </location>
</feature>
<comment type="caution">
    <text evidence="20">The sequence shown here is derived from an EMBL/GenBank/DDBJ whole genome shotgun (WGS) entry which is preliminary data.</text>
</comment>
<keyword evidence="11" id="KW-0547">Nucleotide-binding</keyword>
<keyword evidence="7" id="KW-0285">Flavoprotein</keyword>
<evidence type="ECO:0000313" key="20">
    <source>
        <dbReference type="EMBL" id="HIR39160.1"/>
    </source>
</evidence>
<dbReference type="PANTHER" id="PTHR22749">
    <property type="entry name" value="RIBOFLAVIN KINASE/FMN ADENYLYLTRANSFERASE"/>
    <property type="match status" value="1"/>
</dbReference>
<evidence type="ECO:0000256" key="1">
    <source>
        <dbReference type="ARBA" id="ARBA00004726"/>
    </source>
</evidence>
<evidence type="ECO:0000259" key="19">
    <source>
        <dbReference type="SMART" id="SM00904"/>
    </source>
</evidence>
<keyword evidence="8" id="KW-0288">FMN</keyword>
<keyword evidence="9 20" id="KW-0808">Transferase</keyword>
<sequence>MLEIVNYNKDEYDFPALVVLGCFDAIHIGHAELLKKAKLQAKINGLDLGVMMFSEGKGGRQVFTFDERLKFLEGYNTKFVLKIDYTEDFKSTAALDFLHNVEEHVNVKAYMSGKDFRFGAGAKGKSSTLKNYAEDEENGVWYMPVKDIAVDGEKVSTTLIKQCIGNGEIQRADALLGREYFVSGEVCEGHGRGRSLGFPTANIVYPADKVLVKSGVYGVEAEIDGTVYKGVANCGPRPTFGEETVVLEVYFENLSEDLYGRTITVRFLNYIRGIKKFESAEELSAQISRDAGMVGAPDNLAESAAETFDESGEITEAVTAEQAAGETIPSEAAIPEEAVSVVPEEKAVTEDMTANEAIPAEETIPEVEEPAFEAAVPEDTAVPAEKVSEELSAEEPVRSDNMFEESEDACDPEGVSFEVEGPAEAEAISSLVEEVFEGEPGESEDATEGVDADAYEEDLPETGNKTVDEFVRKNKSRRKGRGKSSRRRGSNK</sequence>
<evidence type="ECO:0000256" key="12">
    <source>
        <dbReference type="ARBA" id="ARBA00022777"/>
    </source>
</evidence>
<dbReference type="GO" id="GO:0008531">
    <property type="term" value="F:riboflavin kinase activity"/>
    <property type="evidence" value="ECO:0007669"/>
    <property type="project" value="UniProtKB-EC"/>
</dbReference>
<evidence type="ECO:0000256" key="7">
    <source>
        <dbReference type="ARBA" id="ARBA00022630"/>
    </source>
</evidence>
<dbReference type="Gene3D" id="3.40.50.620">
    <property type="entry name" value="HUPs"/>
    <property type="match status" value="1"/>
</dbReference>
<proteinExistence type="inferred from homology"/>
<dbReference type="InterPro" id="IPR023465">
    <property type="entry name" value="Riboflavin_kinase_dom_sf"/>
</dbReference>
<comment type="pathway">
    <text evidence="2">Cofactor biosynthesis; FMN biosynthesis; FMN from riboflavin (ATP route): step 1/1.</text>
</comment>
<dbReference type="CDD" id="cd02064">
    <property type="entry name" value="FAD_synthetase_N"/>
    <property type="match status" value="1"/>
</dbReference>
<reference evidence="20" key="1">
    <citation type="submission" date="2020-10" db="EMBL/GenBank/DDBJ databases">
        <authorList>
            <person name="Gilroy R."/>
        </authorList>
    </citation>
    <scope>NUCLEOTIDE SEQUENCE</scope>
    <source>
        <strain evidence="20">ChiW25-3613</strain>
    </source>
</reference>
<keyword evidence="15" id="KW-0511">Multifunctional enzyme</keyword>
<dbReference type="GO" id="GO:0005524">
    <property type="term" value="F:ATP binding"/>
    <property type="evidence" value="ECO:0007669"/>
    <property type="project" value="UniProtKB-KW"/>
</dbReference>
<evidence type="ECO:0000256" key="3">
    <source>
        <dbReference type="ARBA" id="ARBA00010214"/>
    </source>
</evidence>
<organism evidence="20 21">
    <name type="scientific">Candidatus Coproplasma stercoripullorum</name>
    <dbReference type="NCBI Taxonomy" id="2840751"/>
    <lineage>
        <taxon>Bacteria</taxon>
        <taxon>Bacillati</taxon>
        <taxon>Bacillota</taxon>
        <taxon>Clostridia</taxon>
        <taxon>Eubacteriales</taxon>
        <taxon>Candidatus Coproplasma</taxon>
    </lineage>
</organism>
<evidence type="ECO:0000256" key="10">
    <source>
        <dbReference type="ARBA" id="ARBA00022695"/>
    </source>
</evidence>
<dbReference type="SMART" id="SM00904">
    <property type="entry name" value="Flavokinase"/>
    <property type="match status" value="1"/>
</dbReference>
<evidence type="ECO:0000256" key="13">
    <source>
        <dbReference type="ARBA" id="ARBA00022827"/>
    </source>
</evidence>